<dbReference type="EMBL" id="QYCN01000023">
    <property type="protein sequence ID" value="RIY08312.1"/>
    <property type="molecule type" value="Genomic_DNA"/>
</dbReference>
<dbReference type="Pfam" id="PF15580">
    <property type="entry name" value="Imm53"/>
    <property type="match status" value="1"/>
</dbReference>
<keyword evidence="2" id="KW-1185">Reference proteome</keyword>
<comment type="caution">
    <text evidence="1">The sequence shown here is derived from an EMBL/GenBank/DDBJ whole genome shotgun (WGS) entry which is preliminary data.</text>
</comment>
<dbReference type="AlphaFoldDB" id="A0A418QT51"/>
<evidence type="ECO:0000313" key="2">
    <source>
        <dbReference type="Proteomes" id="UP000284250"/>
    </source>
</evidence>
<name>A0A418QT51_9BACT</name>
<gene>
    <name evidence="1" type="ORF">D0T11_14815</name>
</gene>
<reference evidence="1 2" key="2">
    <citation type="submission" date="2019-01" db="EMBL/GenBank/DDBJ databases">
        <title>Hymenobacter humicola sp. nov., isolated from soils in Antarctica.</title>
        <authorList>
            <person name="Sedlacek I."/>
            <person name="Holochova P."/>
            <person name="Kralova S."/>
            <person name="Pantucek R."/>
            <person name="Stankova E."/>
            <person name="Vrbovska V."/>
            <person name="Kristofova L."/>
            <person name="Svec P."/>
            <person name="Busse H.-J."/>
        </authorList>
    </citation>
    <scope>NUCLEOTIDE SEQUENCE [LARGE SCALE GENOMIC DNA]</scope>
    <source>
        <strain evidence="1 2">CCM 8852</strain>
    </source>
</reference>
<dbReference type="InterPro" id="IPR028228">
    <property type="entry name" value="Imm53"/>
</dbReference>
<proteinExistence type="predicted"/>
<dbReference type="Proteomes" id="UP000284250">
    <property type="component" value="Unassembled WGS sequence"/>
</dbReference>
<feature type="non-terminal residue" evidence="1">
    <location>
        <position position="239"/>
    </location>
</feature>
<evidence type="ECO:0000313" key="1">
    <source>
        <dbReference type="EMBL" id="RIY08312.1"/>
    </source>
</evidence>
<dbReference type="OrthoDB" id="3533713at2"/>
<sequence>MDLLQRIQRWYTINCNGDWEHSFGLSIWHGISVQTLDNPGWIVTINLVGTCLIERQIPYSLQERTTTDWFGFKVEEGRYEGVGGPENLTEILQHFLETYLPNNIDPDCRIEVNLPITGYENKLWLKAKARMVSESTVQIVSTEDSRQVQSYQWSCYDAEVLLDNLNASDSLSTLKTQHKAGDLVDPSFFEQVKRIKKRVFRSLGHGLEHVFRRYARLPFRAEQKAPVGRYFGHCLVRAA</sequence>
<accession>A0A418QT51</accession>
<protein>
    <submittedName>
        <fullName evidence="1">Uncharacterized protein</fullName>
    </submittedName>
</protein>
<dbReference type="RefSeq" id="WP_119656583.1">
    <property type="nucleotide sequence ID" value="NZ_QYCN01000023.1"/>
</dbReference>
<organism evidence="1 2">
    <name type="scientific">Hymenobacter rubripertinctus</name>
    <dbReference type="NCBI Taxonomy" id="2029981"/>
    <lineage>
        <taxon>Bacteria</taxon>
        <taxon>Pseudomonadati</taxon>
        <taxon>Bacteroidota</taxon>
        <taxon>Cytophagia</taxon>
        <taxon>Cytophagales</taxon>
        <taxon>Hymenobacteraceae</taxon>
        <taxon>Hymenobacter</taxon>
    </lineage>
</organism>
<reference evidence="1 2" key="1">
    <citation type="submission" date="2018-09" db="EMBL/GenBank/DDBJ databases">
        <authorList>
            <person name="Zeman M."/>
            <person name="Pardy F."/>
        </authorList>
    </citation>
    <scope>NUCLEOTIDE SEQUENCE [LARGE SCALE GENOMIC DNA]</scope>
    <source>
        <strain evidence="1 2">CCM 8852</strain>
    </source>
</reference>